<dbReference type="AlphaFoldDB" id="A0A1H0D643"/>
<comment type="caution">
    <text evidence="1">The sequence shown here is derived from an EMBL/GenBank/DDBJ whole genome shotgun (WGS) entry which is preliminary data.</text>
</comment>
<protein>
    <recommendedName>
        <fullName evidence="3">Phage-Barnase-EndoU-ColicinE5/D-RelE like nuclease 2 domain-containing protein</fullName>
    </recommendedName>
</protein>
<dbReference type="RefSeq" id="WP_091851306.1">
    <property type="nucleotide sequence ID" value="NZ_FNIW01000001.1"/>
</dbReference>
<dbReference type="EMBL" id="FNIW01000001">
    <property type="protein sequence ID" value="SDN65613.1"/>
    <property type="molecule type" value="Genomic_DNA"/>
</dbReference>
<evidence type="ECO:0000313" key="2">
    <source>
        <dbReference type="Proteomes" id="UP000199134"/>
    </source>
</evidence>
<reference evidence="2" key="1">
    <citation type="submission" date="2016-10" db="EMBL/GenBank/DDBJ databases">
        <authorList>
            <person name="de Groot N.N."/>
        </authorList>
    </citation>
    <scope>NUCLEOTIDE SEQUENCE [LARGE SCALE GENOMIC DNA]</scope>
    <source>
        <strain evidence="2">BP1-145</strain>
    </source>
</reference>
<sequence length="180" mass="21431">MPLNLLKKYPELLDFKGLDDNAILKSLHGVFDRDITNNEHFCFRGKRIYPIKTDGEADMGREFNHLTRKEVDVYDESGAYKQRVFDKFRAERLHWIRVHIEEQVKDSEVHVFSVQERNQRKRINVVRTYIYNKTRKYVIVLEPQAKKGGGYYLLTAYFLDQKYGEKMIMKKMAHALPDVL</sequence>
<accession>A0A1H0D643</accession>
<gene>
    <name evidence="1" type="ORF">SAMN04487900_101297</name>
</gene>
<evidence type="ECO:0000313" key="1">
    <source>
        <dbReference type="EMBL" id="SDN65613.1"/>
    </source>
</evidence>
<proteinExistence type="predicted"/>
<evidence type="ECO:0008006" key="3">
    <source>
        <dbReference type="Google" id="ProtNLM"/>
    </source>
</evidence>
<name>A0A1H0D643_9BACT</name>
<organism evidence="1 2">
    <name type="scientific">Prevotella communis</name>
    <dbReference type="NCBI Taxonomy" id="2913614"/>
    <lineage>
        <taxon>Bacteria</taxon>
        <taxon>Pseudomonadati</taxon>
        <taxon>Bacteroidota</taxon>
        <taxon>Bacteroidia</taxon>
        <taxon>Bacteroidales</taxon>
        <taxon>Prevotellaceae</taxon>
        <taxon>Prevotella</taxon>
    </lineage>
</organism>
<dbReference type="Proteomes" id="UP000199134">
    <property type="component" value="Unassembled WGS sequence"/>
</dbReference>
<dbReference type="OrthoDB" id="837327at2"/>